<reference evidence="3" key="3">
    <citation type="submission" date="2020-12" db="UniProtKB">
        <authorList>
            <consortium name="EnsemblPlants"/>
        </authorList>
    </citation>
    <scope>IDENTIFICATION</scope>
</reference>
<dbReference type="PANTHER" id="PTHR36015:SF6">
    <property type="entry name" value="HOLLIDAY JUNCTION RESOLVASE MOC1, CHLOROPLASTIC-RELATED"/>
    <property type="match status" value="1"/>
</dbReference>
<evidence type="ECO:0000313" key="2">
    <source>
        <dbReference type="EMBL" id="PNR29635.1"/>
    </source>
</evidence>
<dbReference type="AlphaFoldDB" id="A0A2K1IK30"/>
<proteinExistence type="predicted"/>
<reference evidence="2 4" key="1">
    <citation type="journal article" date="2008" name="Science">
        <title>The Physcomitrella genome reveals evolutionary insights into the conquest of land by plants.</title>
        <authorList>
            <person name="Rensing S."/>
            <person name="Lang D."/>
            <person name="Zimmer A."/>
            <person name="Terry A."/>
            <person name="Salamov A."/>
            <person name="Shapiro H."/>
            <person name="Nishiyama T."/>
            <person name="Perroud P.-F."/>
            <person name="Lindquist E."/>
            <person name="Kamisugi Y."/>
            <person name="Tanahashi T."/>
            <person name="Sakakibara K."/>
            <person name="Fujita T."/>
            <person name="Oishi K."/>
            <person name="Shin-I T."/>
            <person name="Kuroki Y."/>
            <person name="Toyoda A."/>
            <person name="Suzuki Y."/>
            <person name="Hashimoto A."/>
            <person name="Yamaguchi K."/>
            <person name="Sugano A."/>
            <person name="Kohara Y."/>
            <person name="Fujiyama A."/>
            <person name="Anterola A."/>
            <person name="Aoki S."/>
            <person name="Ashton N."/>
            <person name="Barbazuk W.B."/>
            <person name="Barker E."/>
            <person name="Bennetzen J."/>
            <person name="Bezanilla M."/>
            <person name="Blankenship R."/>
            <person name="Cho S.H."/>
            <person name="Dutcher S."/>
            <person name="Estelle M."/>
            <person name="Fawcett J.A."/>
            <person name="Gundlach H."/>
            <person name="Hanada K."/>
            <person name="Heyl A."/>
            <person name="Hicks K.A."/>
            <person name="Hugh J."/>
            <person name="Lohr M."/>
            <person name="Mayer K."/>
            <person name="Melkozernov A."/>
            <person name="Murata T."/>
            <person name="Nelson D."/>
            <person name="Pils B."/>
            <person name="Prigge M."/>
            <person name="Reiss B."/>
            <person name="Renner T."/>
            <person name="Rombauts S."/>
            <person name="Rushton P."/>
            <person name="Sanderfoot A."/>
            <person name="Schween G."/>
            <person name="Shiu S.-H."/>
            <person name="Stueber K."/>
            <person name="Theodoulou F.L."/>
            <person name="Tu H."/>
            <person name="Van de Peer Y."/>
            <person name="Verrier P.J."/>
            <person name="Waters E."/>
            <person name="Wood A."/>
            <person name="Yang L."/>
            <person name="Cove D."/>
            <person name="Cuming A."/>
            <person name="Hasebe M."/>
            <person name="Lucas S."/>
            <person name="Mishler D.B."/>
            <person name="Reski R."/>
            <person name="Grigoriev I."/>
            <person name="Quatrano R.S."/>
            <person name="Boore J.L."/>
        </authorList>
    </citation>
    <scope>NUCLEOTIDE SEQUENCE [LARGE SCALE GENOMIC DNA]</scope>
    <source>
        <strain evidence="3 4">cv. Gransden 2004</strain>
    </source>
</reference>
<name>A0A2K1IK30_PHYPA</name>
<dbReference type="PaxDb" id="3218-PP1S49_102V6.1"/>
<dbReference type="PANTHER" id="PTHR36015">
    <property type="entry name" value="HOLLIDAY JUNCTION RESOLVASE MOC1, CHLOROPLASTIC-RELATED"/>
    <property type="match status" value="1"/>
</dbReference>
<accession>A0A2K1IK30</accession>
<evidence type="ECO:0000256" key="1">
    <source>
        <dbReference type="SAM" id="Phobius"/>
    </source>
</evidence>
<feature type="transmembrane region" description="Helical" evidence="1">
    <location>
        <begin position="248"/>
        <end position="271"/>
    </location>
</feature>
<organism evidence="2">
    <name type="scientific">Physcomitrium patens</name>
    <name type="common">Spreading-leaved earth moss</name>
    <name type="synonym">Physcomitrella patens</name>
    <dbReference type="NCBI Taxonomy" id="3218"/>
    <lineage>
        <taxon>Eukaryota</taxon>
        <taxon>Viridiplantae</taxon>
        <taxon>Streptophyta</taxon>
        <taxon>Embryophyta</taxon>
        <taxon>Bryophyta</taxon>
        <taxon>Bryophytina</taxon>
        <taxon>Bryopsida</taxon>
        <taxon>Funariidae</taxon>
        <taxon>Funariales</taxon>
        <taxon>Funariaceae</taxon>
        <taxon>Physcomitrium</taxon>
    </lineage>
</organism>
<dbReference type="EMBL" id="ABEU02000023">
    <property type="protein sequence ID" value="PNR29635.1"/>
    <property type="molecule type" value="Genomic_DNA"/>
</dbReference>
<evidence type="ECO:0000313" key="3">
    <source>
        <dbReference type="EnsemblPlants" id="Pp3c23_20070V3.1"/>
    </source>
</evidence>
<keyword evidence="1" id="KW-1133">Transmembrane helix</keyword>
<sequence length="350" mass="37605">MQMSGMRANLEIAALHSIGEVETMIRGGFWRRVAIARTAIATGRITSSTVSSVSLGTIHGIFESQQKGTARLCACLKGRVFADNRLCRGDSSTIDKSSLNDPMVVRFCVSPTGVGNNSRHSWVTRGIRIAAEVELKEGETAQLPEELGESLESESWSVGLDGLNGTVVPSNACILGIDPDASGAIAVLRDGTQEVLDVPCVKIQVGKTMRRRHDARSIVDLVNKINAPEGSVAYVEQAMPFPMDGKQGWYGCGFGYGMWVGILMALGFKVVPVRAQVWKSAMGIAGKQYTKDDSRATAMALFPDLGPQLKRKKDHGRADAILIAAFGKGLSPPPKISDQEVGLIQEECPF</sequence>
<dbReference type="GO" id="GO:0008821">
    <property type="term" value="F:crossover junction DNA endonuclease activity"/>
    <property type="evidence" value="ECO:0007669"/>
    <property type="project" value="InterPro"/>
</dbReference>
<keyword evidence="1" id="KW-0472">Membrane</keyword>
<dbReference type="KEGG" id="ppp:112275641"/>
<dbReference type="Gramene" id="Pp3c23_20070V3.4">
    <property type="protein sequence ID" value="Pp3c23_20070V3.4"/>
    <property type="gene ID" value="Pp3c23_20070"/>
</dbReference>
<reference evidence="2 4" key="2">
    <citation type="journal article" date="2018" name="Plant J.">
        <title>The Physcomitrella patens chromosome-scale assembly reveals moss genome structure and evolution.</title>
        <authorList>
            <person name="Lang D."/>
            <person name="Ullrich K.K."/>
            <person name="Murat F."/>
            <person name="Fuchs J."/>
            <person name="Jenkins J."/>
            <person name="Haas F.B."/>
            <person name="Piednoel M."/>
            <person name="Gundlach H."/>
            <person name="Van Bel M."/>
            <person name="Meyberg R."/>
            <person name="Vives C."/>
            <person name="Morata J."/>
            <person name="Symeonidi A."/>
            <person name="Hiss M."/>
            <person name="Muchero W."/>
            <person name="Kamisugi Y."/>
            <person name="Saleh O."/>
            <person name="Blanc G."/>
            <person name="Decker E.L."/>
            <person name="van Gessel N."/>
            <person name="Grimwood J."/>
            <person name="Hayes R.D."/>
            <person name="Graham S.W."/>
            <person name="Gunter L.E."/>
            <person name="McDaniel S.F."/>
            <person name="Hoernstein S.N.W."/>
            <person name="Larsson A."/>
            <person name="Li F.W."/>
            <person name="Perroud P.F."/>
            <person name="Phillips J."/>
            <person name="Ranjan P."/>
            <person name="Rokshar D.S."/>
            <person name="Rothfels C.J."/>
            <person name="Schneider L."/>
            <person name="Shu S."/>
            <person name="Stevenson D.W."/>
            <person name="Thummler F."/>
            <person name="Tillich M."/>
            <person name="Villarreal Aguilar J.C."/>
            <person name="Widiez T."/>
            <person name="Wong G.K."/>
            <person name="Wymore A."/>
            <person name="Zhang Y."/>
            <person name="Zimmer A.D."/>
            <person name="Quatrano R.S."/>
            <person name="Mayer K.F.X."/>
            <person name="Goodstein D."/>
            <person name="Casacuberta J.M."/>
            <person name="Vandepoele K."/>
            <person name="Reski R."/>
            <person name="Cuming A.C."/>
            <person name="Tuskan G.A."/>
            <person name="Maumus F."/>
            <person name="Salse J."/>
            <person name="Schmutz J."/>
            <person name="Rensing S.A."/>
        </authorList>
    </citation>
    <scope>NUCLEOTIDE SEQUENCE [LARGE SCALE GENOMIC DNA]</scope>
    <source>
        <strain evidence="3 4">cv. Gransden 2004</strain>
    </source>
</reference>
<dbReference type="STRING" id="3218.A0A2K1IK30"/>
<evidence type="ECO:0000313" key="4">
    <source>
        <dbReference type="Proteomes" id="UP000006727"/>
    </source>
</evidence>
<dbReference type="GeneID" id="112275641"/>
<dbReference type="Proteomes" id="UP000006727">
    <property type="component" value="Chromosome 23"/>
</dbReference>
<dbReference type="EnsemblPlants" id="Pp3c23_20070V3.1">
    <property type="protein sequence ID" value="Pp3c23_20070V3.1"/>
    <property type="gene ID" value="Pp3c23_20070"/>
</dbReference>
<dbReference type="InterPro" id="IPR045290">
    <property type="entry name" value="MOC1-like"/>
</dbReference>
<dbReference type="Gramene" id="Pp3c23_20070V3.1">
    <property type="protein sequence ID" value="Pp3c23_20070V3.1"/>
    <property type="gene ID" value="Pp3c23_20070"/>
</dbReference>
<keyword evidence="1" id="KW-0812">Transmembrane</keyword>
<dbReference type="CDD" id="cd22992">
    <property type="entry name" value="MOC1"/>
    <property type="match status" value="1"/>
</dbReference>
<dbReference type="FunCoup" id="A0A2K1IK30">
    <property type="interactions" value="928"/>
</dbReference>
<protein>
    <submittedName>
        <fullName evidence="2 3">Uncharacterized protein</fullName>
    </submittedName>
</protein>
<keyword evidence="4" id="KW-1185">Reference proteome</keyword>
<dbReference type="EnsemblPlants" id="Pp3c23_20070V3.4">
    <property type="protein sequence ID" value="Pp3c23_20070V3.4"/>
    <property type="gene ID" value="Pp3c23_20070"/>
</dbReference>
<dbReference type="RefSeq" id="XP_024361950.1">
    <property type="nucleotide sequence ID" value="XM_024506182.2"/>
</dbReference>
<dbReference type="OrthoDB" id="1910737at2759"/>
<gene>
    <name evidence="3" type="primary">LOC112275641</name>
    <name evidence="2" type="ORF">PHYPA_028329</name>
</gene>